<gene>
    <name evidence="10" type="ORF">N7450_000701</name>
</gene>
<evidence type="ECO:0000256" key="5">
    <source>
        <dbReference type="ARBA" id="ARBA00022792"/>
    </source>
</evidence>
<dbReference type="AlphaFoldDB" id="A0AAD6E357"/>
<organism evidence="10 11">
    <name type="scientific">Penicillium hetheringtonii</name>
    <dbReference type="NCBI Taxonomy" id="911720"/>
    <lineage>
        <taxon>Eukaryota</taxon>
        <taxon>Fungi</taxon>
        <taxon>Dikarya</taxon>
        <taxon>Ascomycota</taxon>
        <taxon>Pezizomycotina</taxon>
        <taxon>Eurotiomycetes</taxon>
        <taxon>Eurotiomycetidae</taxon>
        <taxon>Eurotiales</taxon>
        <taxon>Aspergillaceae</taxon>
        <taxon>Penicillium</taxon>
    </lineage>
</organism>
<protein>
    <submittedName>
        <fullName evidence="10">Uncharacterized protein</fullName>
    </submittedName>
</protein>
<reference evidence="10 11" key="1">
    <citation type="journal article" date="2023" name="IMA Fungus">
        <title>Comparative genomic study of the Penicillium genus elucidates a diverse pangenome and 15 lateral gene transfer events.</title>
        <authorList>
            <person name="Petersen C."/>
            <person name="Sorensen T."/>
            <person name="Nielsen M.R."/>
            <person name="Sondergaard T.E."/>
            <person name="Sorensen J.L."/>
            <person name="Fitzpatrick D.A."/>
            <person name="Frisvad J.C."/>
            <person name="Nielsen K.L."/>
        </authorList>
    </citation>
    <scope>NUCLEOTIDE SEQUENCE [LARGE SCALE GENOMIC DNA]</scope>
    <source>
        <strain evidence="10 11">IBT 29057</strain>
    </source>
</reference>
<dbReference type="EMBL" id="JAQJAC010000001">
    <property type="protein sequence ID" value="KAJ5599634.1"/>
    <property type="molecule type" value="Genomic_DNA"/>
</dbReference>
<evidence type="ECO:0000256" key="4">
    <source>
        <dbReference type="ARBA" id="ARBA00022660"/>
    </source>
</evidence>
<sequence>MRSTLRLLANVKPRYLEAFAPTGLTGLVTHPNPRPTLIYLYYQTLQKLQSFPETSAYRQSTEATTRHRLKIVESKIPPGFEAWKARVDKLIAAEPERFAALKQSAGPFGYVGVQRKDGTDNPHGLAWDGEKFEGPDTNVSTRNAEEEAALDKMLEHATKRTGKADLFLEEMKWENEPALEAEQFDLPIEKEIGHGLLEEIIEVAQGELKLAHELHEAKVWEELEEKPAPGQWTYFERH</sequence>
<keyword evidence="11" id="KW-1185">Reference proteome</keyword>
<dbReference type="Pfam" id="PF04716">
    <property type="entry name" value="ETC_C1_NDUFA5"/>
    <property type="match status" value="1"/>
</dbReference>
<keyword evidence="4" id="KW-0679">Respiratory chain</keyword>
<dbReference type="GO" id="GO:0022904">
    <property type="term" value="P:respiratory electron transport chain"/>
    <property type="evidence" value="ECO:0007669"/>
    <property type="project" value="InterPro"/>
</dbReference>
<evidence type="ECO:0000313" key="10">
    <source>
        <dbReference type="EMBL" id="KAJ5599634.1"/>
    </source>
</evidence>
<dbReference type="InterPro" id="IPR006806">
    <property type="entry name" value="NDUFA5"/>
</dbReference>
<evidence type="ECO:0000256" key="7">
    <source>
        <dbReference type="ARBA" id="ARBA00023128"/>
    </source>
</evidence>
<evidence type="ECO:0000256" key="2">
    <source>
        <dbReference type="ARBA" id="ARBA00010261"/>
    </source>
</evidence>
<keyword evidence="6" id="KW-0249">Electron transport</keyword>
<comment type="caution">
    <text evidence="10">The sequence shown here is derived from an EMBL/GenBank/DDBJ whole genome shotgun (WGS) entry which is preliminary data.</text>
</comment>
<evidence type="ECO:0000256" key="9">
    <source>
        <dbReference type="SAM" id="MobiDB-lite"/>
    </source>
</evidence>
<name>A0AAD6E357_9EURO</name>
<dbReference type="PANTHER" id="PTHR12653">
    <property type="entry name" value="NADH-UBIQUINONE OXIDOREDUCTASE 13 KD-B SUBUNIT"/>
    <property type="match status" value="1"/>
</dbReference>
<keyword evidence="8" id="KW-0472">Membrane</keyword>
<keyword evidence="5" id="KW-0999">Mitochondrion inner membrane</keyword>
<dbReference type="Proteomes" id="UP001216150">
    <property type="component" value="Unassembled WGS sequence"/>
</dbReference>
<proteinExistence type="inferred from homology"/>
<evidence type="ECO:0000256" key="6">
    <source>
        <dbReference type="ARBA" id="ARBA00022982"/>
    </source>
</evidence>
<keyword evidence="3" id="KW-0813">Transport</keyword>
<evidence type="ECO:0000313" key="11">
    <source>
        <dbReference type="Proteomes" id="UP001216150"/>
    </source>
</evidence>
<feature type="region of interest" description="Disordered" evidence="9">
    <location>
        <begin position="122"/>
        <end position="142"/>
    </location>
</feature>
<dbReference type="GO" id="GO:0005743">
    <property type="term" value="C:mitochondrial inner membrane"/>
    <property type="evidence" value="ECO:0007669"/>
    <property type="project" value="UniProtKB-SubCell"/>
</dbReference>
<evidence type="ECO:0000256" key="1">
    <source>
        <dbReference type="ARBA" id="ARBA00004443"/>
    </source>
</evidence>
<evidence type="ECO:0000256" key="8">
    <source>
        <dbReference type="ARBA" id="ARBA00023136"/>
    </source>
</evidence>
<accession>A0AAD6E357</accession>
<dbReference type="PANTHER" id="PTHR12653:SF0">
    <property type="entry name" value="NADH DEHYDROGENASE [UBIQUINONE] 1 ALPHA SUBCOMPLEX SUBUNIT 5"/>
    <property type="match status" value="1"/>
</dbReference>
<keyword evidence="7" id="KW-0496">Mitochondrion</keyword>
<evidence type="ECO:0000256" key="3">
    <source>
        <dbReference type="ARBA" id="ARBA00022448"/>
    </source>
</evidence>
<comment type="subcellular location">
    <subcellularLocation>
        <location evidence="1">Mitochondrion inner membrane</location>
        <topology evidence="1">Peripheral membrane protein</topology>
        <orientation evidence="1">Matrix side</orientation>
    </subcellularLocation>
</comment>
<comment type="similarity">
    <text evidence="2">Belongs to the complex I NDUFA5 subunit family.</text>
</comment>